<keyword evidence="5" id="KW-1185">Reference proteome</keyword>
<comment type="caution">
    <text evidence="4">The sequence shown here is derived from an EMBL/GenBank/DDBJ whole genome shotgun (WGS) entry which is preliminary data.</text>
</comment>
<dbReference type="Proteomes" id="UP001219525">
    <property type="component" value="Unassembled WGS sequence"/>
</dbReference>
<dbReference type="Pfam" id="PF20153">
    <property type="entry name" value="DUF6535"/>
    <property type="match status" value="1"/>
</dbReference>
<evidence type="ECO:0000313" key="5">
    <source>
        <dbReference type="Proteomes" id="UP001219525"/>
    </source>
</evidence>
<accession>A0AAD7E6A2</accession>
<evidence type="ECO:0000259" key="3">
    <source>
        <dbReference type="Pfam" id="PF20153"/>
    </source>
</evidence>
<keyword evidence="2" id="KW-0812">Transmembrane</keyword>
<feature type="transmembrane region" description="Helical" evidence="2">
    <location>
        <begin position="49"/>
        <end position="68"/>
    </location>
</feature>
<keyword evidence="2" id="KW-0472">Membrane</keyword>
<evidence type="ECO:0000256" key="2">
    <source>
        <dbReference type="SAM" id="Phobius"/>
    </source>
</evidence>
<feature type="transmembrane region" description="Helical" evidence="2">
    <location>
        <begin position="154"/>
        <end position="172"/>
    </location>
</feature>
<dbReference type="EMBL" id="JARJCW010000001">
    <property type="protein sequence ID" value="KAJ7230122.1"/>
    <property type="molecule type" value="Genomic_DNA"/>
</dbReference>
<reference evidence="4" key="1">
    <citation type="submission" date="2023-03" db="EMBL/GenBank/DDBJ databases">
        <title>Massive genome expansion in bonnet fungi (Mycena s.s.) driven by repeated elements and novel gene families across ecological guilds.</title>
        <authorList>
            <consortium name="Lawrence Berkeley National Laboratory"/>
            <person name="Harder C.B."/>
            <person name="Miyauchi S."/>
            <person name="Viragh M."/>
            <person name="Kuo A."/>
            <person name="Thoen E."/>
            <person name="Andreopoulos B."/>
            <person name="Lu D."/>
            <person name="Skrede I."/>
            <person name="Drula E."/>
            <person name="Henrissat B."/>
            <person name="Morin E."/>
            <person name="Kohler A."/>
            <person name="Barry K."/>
            <person name="LaButti K."/>
            <person name="Morin E."/>
            <person name="Salamov A."/>
            <person name="Lipzen A."/>
            <person name="Mereny Z."/>
            <person name="Hegedus B."/>
            <person name="Baldrian P."/>
            <person name="Stursova M."/>
            <person name="Weitz H."/>
            <person name="Taylor A."/>
            <person name="Grigoriev I.V."/>
            <person name="Nagy L.G."/>
            <person name="Martin F."/>
            <person name="Kauserud H."/>
        </authorList>
    </citation>
    <scope>NUCLEOTIDE SEQUENCE</scope>
    <source>
        <strain evidence="4">9144</strain>
    </source>
</reference>
<name>A0AAD7E6A2_9AGAR</name>
<dbReference type="InterPro" id="IPR045338">
    <property type="entry name" value="DUF6535"/>
</dbReference>
<feature type="transmembrane region" description="Helical" evidence="2">
    <location>
        <begin position="184"/>
        <end position="205"/>
    </location>
</feature>
<keyword evidence="2" id="KW-1133">Transmembrane helix</keyword>
<feature type="region of interest" description="Disordered" evidence="1">
    <location>
        <begin position="964"/>
        <end position="988"/>
    </location>
</feature>
<gene>
    <name evidence="4" type="ORF">GGX14DRAFT_409999</name>
</gene>
<evidence type="ECO:0000256" key="1">
    <source>
        <dbReference type="SAM" id="MobiDB-lite"/>
    </source>
</evidence>
<dbReference type="AlphaFoldDB" id="A0AAD7E6A2"/>
<sequence>MRNEEKGQTSQPRVSDYGEEAWASKMWAVYIAEADKYDKALVDSWKSDMEGLVIFAALFSAILTAFIIESYRSLSPDSGDLTVRLLDKISLQIAASANGSTFQEALPGSTPFSPPATSLICNVLWFISLGLSLACALVATLVQQWARDFLHRADIYSAPLVRARIFSFLYYGLKNFCMHTVVEILPLLLHTSLLLFFAGLVAFFLPVNIIMTAVAASLLFIIGVVYGVLTFLPLRYLDCPYRTPLSGAFWTIWKAFRVLWKRQHSISFSAAALEHASDTTSGSIVKAVAHAATKSSDEQSARDYRALVWTLKSAISDVEFEPFVEAMPHLLWGPRGRRHAYEGHIRRLAYNSDVRLQSRVIDLLKSCDSGTLLADARQRRRIVTLKALWALGSIASPTQSVAESDLAIRFDTSLPMYLNEADLPGLKLFDPKTPEIRHILASAWALTRWRTFCAVSGRLIDLRRTLTACEDEVTKGRTPDLISLGIMSTVKHLGVECLKIRPRDLPELAAPSLPLFQRLVTRWLDGLPYRILFEFLCQSAASESRTYRMNETLHTLAIDSSVDFSVFQPDLELALHRAIYSEVGMSMATADVDGLLRFDESVSSLLSYWKPLNTVPIPGAIICLVHKHPRLHEILNNGGNIELYLWSNFPAMILGKLMFLESALTAMWRLASCRPKHTPRLLRVSHFEAVLQALSNTGPKSSPIASAIVALVKYRILDIHNLHDHVLDRIPPTGTHSTDPSPSESRTFTLNTLTRSAGGLTGHVLSAFHLPVFPADTPVVVGGNPTSRRLVDVDWEGYEECFRHRKAEARLVVLIEFLEHCHADASCHKPLETLKLINQPARAAAIHHAHQTRFAKVIHAILSAGRSEALMDAIPWLNCWLDYVVAAERENDSGLGLSQNNYRPSDLVPWVDNPDARMEITSSLAAYEKRLASSANQDVAILVQIRKILRGLDCLHSHSMDGGVTQITDDSDQPASVDDQHVDRGLGQ</sequence>
<proteinExistence type="predicted"/>
<protein>
    <recommendedName>
        <fullName evidence="3">DUF6535 domain-containing protein</fullName>
    </recommendedName>
</protein>
<evidence type="ECO:0000313" key="4">
    <source>
        <dbReference type="EMBL" id="KAJ7230122.1"/>
    </source>
</evidence>
<feature type="domain" description="DUF6535" evidence="3">
    <location>
        <begin position="27"/>
        <end position="204"/>
    </location>
</feature>
<feature type="transmembrane region" description="Helical" evidence="2">
    <location>
        <begin position="212"/>
        <end position="234"/>
    </location>
</feature>
<organism evidence="4 5">
    <name type="scientific">Mycena pura</name>
    <dbReference type="NCBI Taxonomy" id="153505"/>
    <lineage>
        <taxon>Eukaryota</taxon>
        <taxon>Fungi</taxon>
        <taxon>Dikarya</taxon>
        <taxon>Basidiomycota</taxon>
        <taxon>Agaricomycotina</taxon>
        <taxon>Agaricomycetes</taxon>
        <taxon>Agaricomycetidae</taxon>
        <taxon>Agaricales</taxon>
        <taxon>Marasmiineae</taxon>
        <taxon>Mycenaceae</taxon>
        <taxon>Mycena</taxon>
    </lineage>
</organism>
<feature type="compositionally biased region" description="Basic and acidic residues" evidence="1">
    <location>
        <begin position="978"/>
        <end position="988"/>
    </location>
</feature>
<feature type="transmembrane region" description="Helical" evidence="2">
    <location>
        <begin position="123"/>
        <end position="142"/>
    </location>
</feature>